<dbReference type="Gene3D" id="3.30.559.10">
    <property type="entry name" value="Chloramphenicol acetyltransferase-like domain"/>
    <property type="match status" value="1"/>
</dbReference>
<dbReference type="Gene3D" id="3.30.559.30">
    <property type="entry name" value="Nonribosomal peptide synthetase, condensation domain"/>
    <property type="match status" value="1"/>
</dbReference>
<reference evidence="3" key="1">
    <citation type="submission" date="2019-06" db="EMBL/GenBank/DDBJ databases">
        <title>Gordonia isolated from sludge of a wastewater treatment plant.</title>
        <authorList>
            <person name="Tamura T."/>
            <person name="Aoyama K."/>
            <person name="Kang Y."/>
            <person name="Saito S."/>
            <person name="Akiyama N."/>
            <person name="Yazawa K."/>
            <person name="Gonoi T."/>
            <person name="Mikami Y."/>
        </authorList>
    </citation>
    <scope>NUCLEOTIDE SEQUENCE [LARGE SCALE GENOMIC DNA]</scope>
    <source>
        <strain evidence="3">NBRC 107696</strain>
    </source>
</reference>
<evidence type="ECO:0000313" key="2">
    <source>
        <dbReference type="EMBL" id="GED99729.1"/>
    </source>
</evidence>
<keyword evidence="3" id="KW-1185">Reference proteome</keyword>
<evidence type="ECO:0000259" key="1">
    <source>
        <dbReference type="Pfam" id="PF00668"/>
    </source>
</evidence>
<dbReference type="GO" id="GO:0008610">
    <property type="term" value="P:lipid biosynthetic process"/>
    <property type="evidence" value="ECO:0007669"/>
    <property type="project" value="UniProtKB-ARBA"/>
</dbReference>
<dbReference type="OrthoDB" id="9123229at2"/>
<dbReference type="Pfam" id="PF00668">
    <property type="entry name" value="Condensation"/>
    <property type="match status" value="1"/>
</dbReference>
<evidence type="ECO:0000313" key="3">
    <source>
        <dbReference type="Proteomes" id="UP000444960"/>
    </source>
</evidence>
<dbReference type="InterPro" id="IPR001242">
    <property type="entry name" value="Condensation_dom"/>
</dbReference>
<dbReference type="Proteomes" id="UP000444960">
    <property type="component" value="Unassembled WGS sequence"/>
</dbReference>
<organism evidence="2 3">
    <name type="scientific">Gordonia spumicola</name>
    <dbReference type="NCBI Taxonomy" id="589161"/>
    <lineage>
        <taxon>Bacteria</taxon>
        <taxon>Bacillati</taxon>
        <taxon>Actinomycetota</taxon>
        <taxon>Actinomycetes</taxon>
        <taxon>Mycobacteriales</taxon>
        <taxon>Gordoniaceae</taxon>
        <taxon>Gordonia</taxon>
    </lineage>
</organism>
<protein>
    <recommendedName>
        <fullName evidence="1">Condensation domain-containing protein</fullName>
    </recommendedName>
</protein>
<sequence length="453" mass="48388">MRIAAGREWRPATGTVVDWTPTDATVAAGRAARPHPVGPSFLQRDHIVAVRAERAAGREHHAFTCATVPVPGALDLDRMTAALNGFLRDHDGWRSTFRFDGDDVVRGLVDASDIEVAPHSLPPGTDPVDHLHRRLPSTAVFDVFPAVAFGAVAHDDSFDFYFAIDHAFGDASSQAIGLAEILSRYHGAEGPRPVAGASHIEHTASEYAVASTMTTETESVRRWESILGGATPAIPSFPLDLGIVDGQAEPVRIDQVRIADADRAERLSGWAKASGAGLSALVFAALGVTERRLVGRDRYLTASVLSTRSGDHLAAQGWYINFVPVAFDVRTDSLAEVLGYAARGLAVAKEMSADPVHGALGVLIGKGVLDPSVIANPQMVSYLDFRWFPAADRLRDALIFTGEGVTDHASIWISRTDDGLFAATQRPDNPTAEASVAKYFDTLGDVLASVDTP</sequence>
<dbReference type="EMBL" id="BJOV01000001">
    <property type="protein sequence ID" value="GED99729.1"/>
    <property type="molecule type" value="Genomic_DNA"/>
</dbReference>
<dbReference type="InterPro" id="IPR023213">
    <property type="entry name" value="CAT-like_dom_sf"/>
</dbReference>
<name>A0A7I9V3Y1_9ACTN</name>
<feature type="domain" description="Condensation" evidence="1">
    <location>
        <begin position="57"/>
        <end position="337"/>
    </location>
</feature>
<dbReference type="SUPFAM" id="SSF52777">
    <property type="entry name" value="CoA-dependent acyltransferases"/>
    <property type="match status" value="2"/>
</dbReference>
<dbReference type="AlphaFoldDB" id="A0A7I9V3Y1"/>
<dbReference type="GO" id="GO:0003824">
    <property type="term" value="F:catalytic activity"/>
    <property type="evidence" value="ECO:0007669"/>
    <property type="project" value="InterPro"/>
</dbReference>
<comment type="caution">
    <text evidence="2">The sequence shown here is derived from an EMBL/GenBank/DDBJ whole genome shotgun (WGS) entry which is preliminary data.</text>
</comment>
<accession>A0A7I9V3Y1</accession>
<gene>
    <name evidence="2" type="ORF">nbrc107696_01760</name>
</gene>
<dbReference type="RefSeq" id="WP_161893696.1">
    <property type="nucleotide sequence ID" value="NZ_BJOV01000001.1"/>
</dbReference>
<proteinExistence type="predicted"/>